<dbReference type="PATRIC" id="fig|400092.3.peg.3432"/>
<protein>
    <submittedName>
        <fullName evidence="1">Uncharacterized protein</fullName>
    </submittedName>
</protein>
<dbReference type="RefSeq" id="WP_046311983.1">
    <property type="nucleotide sequence ID" value="NZ_CP009621.1"/>
</dbReference>
<dbReference type="Proteomes" id="UP000033109">
    <property type="component" value="Chromosome"/>
</dbReference>
<evidence type="ECO:0000313" key="1">
    <source>
        <dbReference type="EMBL" id="AKD04268.1"/>
    </source>
</evidence>
<dbReference type="HOGENOM" id="CLU_2331337_0_0_10"/>
<gene>
    <name evidence="1" type="ORF">PKOR_15695</name>
</gene>
<dbReference type="KEGG" id="pko:PKOR_15695"/>
<proteinExistence type="predicted"/>
<organism evidence="1 2">
    <name type="scientific">Pontibacter korlensis</name>
    <dbReference type="NCBI Taxonomy" id="400092"/>
    <lineage>
        <taxon>Bacteria</taxon>
        <taxon>Pseudomonadati</taxon>
        <taxon>Bacteroidota</taxon>
        <taxon>Cytophagia</taxon>
        <taxon>Cytophagales</taxon>
        <taxon>Hymenobacteraceae</taxon>
        <taxon>Pontibacter</taxon>
    </lineage>
</organism>
<reference evidence="1 2" key="1">
    <citation type="journal article" date="2015" name="Sci. Rep.">
        <title>Unraveling adaptation of Pontibacter korlensis to radiation and infertility in desert through complete genome and comparative transcriptomic analysis.</title>
        <authorList>
            <person name="Dai J."/>
            <person name="Dai W."/>
            <person name="Qiu C."/>
            <person name="Yang Z."/>
            <person name="Zhang Y."/>
            <person name="Zhou M."/>
            <person name="Zhang L."/>
            <person name="Fang C."/>
            <person name="Gao Q."/>
            <person name="Yang Q."/>
            <person name="Li X."/>
            <person name="Wang Z."/>
            <person name="Wang Z."/>
            <person name="Jia Z."/>
            <person name="Chen X."/>
        </authorList>
    </citation>
    <scope>NUCLEOTIDE SEQUENCE [LARGE SCALE GENOMIC DNA]</scope>
    <source>
        <strain evidence="1 2">X14-1T</strain>
    </source>
</reference>
<dbReference type="AlphaFoldDB" id="A0A0E3ZFD0"/>
<dbReference type="EMBL" id="CP009621">
    <property type="protein sequence ID" value="AKD04268.1"/>
    <property type="molecule type" value="Genomic_DNA"/>
</dbReference>
<keyword evidence="2" id="KW-1185">Reference proteome</keyword>
<evidence type="ECO:0000313" key="2">
    <source>
        <dbReference type="Proteomes" id="UP000033109"/>
    </source>
</evidence>
<accession>A0A0E3ZFD0</accession>
<name>A0A0E3ZFD0_9BACT</name>
<sequence>MDVVLDGSNKKDSAVTDGIIFLSLRSAPKVNASIGAAEGYCSHNCFYIEQSGFKAEYIIKATALVACYCPMGKQKLNRLPLFFVSGNGKHATATFDLG</sequence>